<organism evidence="2 3">
    <name type="scientific">Acrocarpospora pleiomorpha</name>
    <dbReference type="NCBI Taxonomy" id="90975"/>
    <lineage>
        <taxon>Bacteria</taxon>
        <taxon>Bacillati</taxon>
        <taxon>Actinomycetota</taxon>
        <taxon>Actinomycetes</taxon>
        <taxon>Streptosporangiales</taxon>
        <taxon>Streptosporangiaceae</taxon>
        <taxon>Acrocarpospora</taxon>
    </lineage>
</organism>
<evidence type="ECO:0000313" key="3">
    <source>
        <dbReference type="Proteomes" id="UP000377595"/>
    </source>
</evidence>
<keyword evidence="3" id="KW-1185">Reference proteome</keyword>
<comment type="caution">
    <text evidence="2">The sequence shown here is derived from an EMBL/GenBank/DDBJ whole genome shotgun (WGS) entry which is preliminary data.</text>
</comment>
<accession>A0A5M3XUR6</accession>
<dbReference type="Proteomes" id="UP000377595">
    <property type="component" value="Unassembled WGS sequence"/>
</dbReference>
<dbReference type="RefSeq" id="WP_246264757.1">
    <property type="nucleotide sequence ID" value="NZ_BAAAHM010000016.1"/>
</dbReference>
<evidence type="ECO:0000313" key="2">
    <source>
        <dbReference type="EMBL" id="GES22148.1"/>
    </source>
</evidence>
<feature type="domain" description="PPC" evidence="1">
    <location>
        <begin position="1"/>
        <end position="111"/>
    </location>
</feature>
<dbReference type="SUPFAM" id="SSF117856">
    <property type="entry name" value="AF0104/ALDC/Ptd012-like"/>
    <property type="match status" value="1"/>
</dbReference>
<sequence>MHLIAITKGELIETLTEKVAELNITAGAIVSLVGGVDTFRISTMPADDATKDIITDYASPAEMSGTGEIVNGQPHIHAVMAIEGDKAISGHLHAATVQTWFANVYIVPLDA</sequence>
<dbReference type="InterPro" id="IPR005175">
    <property type="entry name" value="PPC_dom"/>
</dbReference>
<dbReference type="Pfam" id="PF03479">
    <property type="entry name" value="PCC"/>
    <property type="match status" value="1"/>
</dbReference>
<dbReference type="Gene3D" id="3.30.1330.80">
    <property type="entry name" value="Hypothetical protein, similar to alpha- acetolactate decarboxylase, domain 2"/>
    <property type="match status" value="1"/>
</dbReference>
<dbReference type="AlphaFoldDB" id="A0A5M3XUR6"/>
<reference evidence="2 3" key="1">
    <citation type="submission" date="2019-10" db="EMBL/GenBank/DDBJ databases">
        <title>Whole genome shotgun sequence of Acrocarpospora pleiomorpha NBRC 16267.</title>
        <authorList>
            <person name="Ichikawa N."/>
            <person name="Kimura A."/>
            <person name="Kitahashi Y."/>
            <person name="Komaki H."/>
            <person name="Oguchi A."/>
        </authorList>
    </citation>
    <scope>NUCLEOTIDE SEQUENCE [LARGE SCALE GENOMIC DNA]</scope>
    <source>
        <strain evidence="2 3">NBRC 16267</strain>
    </source>
</reference>
<protein>
    <recommendedName>
        <fullName evidence="1">PPC domain-containing protein</fullName>
    </recommendedName>
</protein>
<dbReference type="EMBL" id="BLAF01000028">
    <property type="protein sequence ID" value="GES22148.1"/>
    <property type="molecule type" value="Genomic_DNA"/>
</dbReference>
<name>A0A5M3XUR6_9ACTN</name>
<proteinExistence type="predicted"/>
<dbReference type="PROSITE" id="PS51742">
    <property type="entry name" value="PPC"/>
    <property type="match status" value="1"/>
</dbReference>
<evidence type="ECO:0000259" key="1">
    <source>
        <dbReference type="PROSITE" id="PS51742"/>
    </source>
</evidence>
<gene>
    <name evidence="2" type="ORF">Aple_050450</name>
</gene>